<protein>
    <submittedName>
        <fullName evidence="2">Uncharacterized protein</fullName>
    </submittedName>
</protein>
<sequence>MNVVEKFLEKFNKCIILLSGFEKLNLSEYAKNLADNLSFDLIKFDYPNYDLLNSIVDKSNNGIVIYGLTFENDQLKFKPNIHISLSGSKMLIDNEEIFKIYNENIKKNIINKFKNIKNIEYDNNTYDDIFNLVIDMILRRLYGNKYDEMQKKYIEKETSTTDELSDQSGGKKKRNKTKRVIGTRLLMSRIKL</sequence>
<evidence type="ECO:0000256" key="1">
    <source>
        <dbReference type="SAM" id="MobiDB-lite"/>
    </source>
</evidence>
<dbReference type="EMBL" id="MN739831">
    <property type="protein sequence ID" value="QHT73763.1"/>
    <property type="molecule type" value="Genomic_DNA"/>
</dbReference>
<proteinExistence type="predicted"/>
<organism evidence="2">
    <name type="scientific">viral metagenome</name>
    <dbReference type="NCBI Taxonomy" id="1070528"/>
    <lineage>
        <taxon>unclassified sequences</taxon>
        <taxon>metagenomes</taxon>
        <taxon>organismal metagenomes</taxon>
    </lineage>
</organism>
<evidence type="ECO:0000313" key="2">
    <source>
        <dbReference type="EMBL" id="QHT73763.1"/>
    </source>
</evidence>
<dbReference type="AlphaFoldDB" id="A0A6C0H116"/>
<accession>A0A6C0H116</accession>
<reference evidence="2" key="1">
    <citation type="journal article" date="2020" name="Nature">
        <title>Giant virus diversity and host interactions through global metagenomics.</title>
        <authorList>
            <person name="Schulz F."/>
            <person name="Roux S."/>
            <person name="Paez-Espino D."/>
            <person name="Jungbluth S."/>
            <person name="Walsh D.A."/>
            <person name="Denef V.J."/>
            <person name="McMahon K.D."/>
            <person name="Konstantinidis K.T."/>
            <person name="Eloe-Fadrosh E.A."/>
            <person name="Kyrpides N.C."/>
            <person name="Woyke T."/>
        </authorList>
    </citation>
    <scope>NUCLEOTIDE SEQUENCE</scope>
    <source>
        <strain evidence="2">GVMAG-M-3300023179-4</strain>
    </source>
</reference>
<name>A0A6C0H116_9ZZZZ</name>
<feature type="region of interest" description="Disordered" evidence="1">
    <location>
        <begin position="157"/>
        <end position="178"/>
    </location>
</feature>